<sequence length="876" mass="98264">MQQHNAIKQKYPDAVLLFRVGDFYETFGSDAIIASQVLGITLTKRNNGAASASELAGFPHHALDTYLHKLVKAGYRVAICDQLEDPKQAKGIVKRGVTEMVTPGTATNEKLLDHHANNFLACLHFVDDNQFGIAFLDISTGEFFLAEGDREYADKLLQSFQPAEILFQRHRQKLFKEYFGTKAYTYTLDEWVFQEHYTRELLLKQFQTHSLKGFGVEDLNNGLTAAGGLLHYLKDTEHPNLQHIRSIQRIDRSDFLWMDRFTIRNLELLGGANADAHTLLKVLDHTVSPMGARLLKRWMVFPLKDRRRIEERLDLVEYLIAAADLRPALIQHIRACGDIERLASKVPMKKSGPREVLQLARGLVQVAAMQQLCLESDNAWLRRLGDTLDPCSGLAAKIQETLSENPPPTIQKGDFIRKGVSAELDELREIASTGKEYLVKLQQEEAQRTGISSLKVGFNNVFGYYLEVTNSHKQKVPAEWMRKQTLANAERYITPELKEYEEKITGAEEKIIRLEAGIFEKLLEALLEYLSPIQTNGNIVGILDCVLCFAQVSLSFTYRKPQLHDGDNMKIIAGRHPVIERYLPQGEQYISNDLVLDKTQQQLIILTGPNMSGKSALLRQAALITLMAHMGCFVPADEALLPVTDRIFTRVGASDNLSGGESTFMVEMNETASILNNLTPRSLVLLDEIGRGTSTYDGISIAWSIAEYLHQCEQQPLTLFATHYHELNELEEKWSRIRNYHITNRESGNKIIFLRKLAPGGSTHSFGIHVARMAGMPAALIDRANEVLAHLEAKPIEGVPAETANVAPVPSAAGARAVKEKIKAVDSPQFQLSIFDIHSQTFDSIRKQLEAVDINRLTPVEALLKLQEVKKLLGSS</sequence>
<dbReference type="InterPro" id="IPR005748">
    <property type="entry name" value="DNA_mismatch_repair_MutS"/>
</dbReference>
<dbReference type="HAMAP" id="MF_00096">
    <property type="entry name" value="MutS"/>
    <property type="match status" value="1"/>
</dbReference>
<dbReference type="InterPro" id="IPR007696">
    <property type="entry name" value="DNA_mismatch_repair_MutS_core"/>
</dbReference>
<evidence type="ECO:0000259" key="11">
    <source>
        <dbReference type="PROSITE" id="PS00486"/>
    </source>
</evidence>
<name>A0A0E9N0Q6_9BACT</name>
<evidence type="ECO:0000256" key="1">
    <source>
        <dbReference type="ARBA" id="ARBA00006271"/>
    </source>
</evidence>
<keyword evidence="3 9" id="KW-0547">Nucleotide-binding</keyword>
<dbReference type="InterPro" id="IPR007861">
    <property type="entry name" value="DNA_mismatch_repair_MutS_clamp"/>
</dbReference>
<dbReference type="InterPro" id="IPR036678">
    <property type="entry name" value="MutS_con_dom_sf"/>
</dbReference>
<evidence type="ECO:0000313" key="13">
    <source>
        <dbReference type="Proteomes" id="UP000033121"/>
    </source>
</evidence>
<keyword evidence="13" id="KW-1185">Reference proteome</keyword>
<evidence type="ECO:0000256" key="3">
    <source>
        <dbReference type="ARBA" id="ARBA00022741"/>
    </source>
</evidence>
<dbReference type="Gene3D" id="3.30.420.110">
    <property type="entry name" value="MutS, connector domain"/>
    <property type="match status" value="1"/>
</dbReference>
<evidence type="ECO:0000256" key="4">
    <source>
        <dbReference type="ARBA" id="ARBA00022763"/>
    </source>
</evidence>
<dbReference type="InterPro" id="IPR036187">
    <property type="entry name" value="DNA_mismatch_repair_MutS_sf"/>
</dbReference>
<dbReference type="Pfam" id="PF05192">
    <property type="entry name" value="MutS_III"/>
    <property type="match status" value="1"/>
</dbReference>
<dbReference type="InterPro" id="IPR045076">
    <property type="entry name" value="MutS"/>
</dbReference>
<dbReference type="InterPro" id="IPR016151">
    <property type="entry name" value="DNA_mismatch_repair_MutS_N"/>
</dbReference>
<dbReference type="PANTHER" id="PTHR11361:SF34">
    <property type="entry name" value="DNA MISMATCH REPAIR PROTEIN MSH1, MITOCHONDRIAL"/>
    <property type="match status" value="1"/>
</dbReference>
<gene>
    <name evidence="9 12" type="primary">mutS</name>
    <name evidence="12" type="ORF">FPE01S_02_06980</name>
</gene>
<dbReference type="GO" id="GO:0005524">
    <property type="term" value="F:ATP binding"/>
    <property type="evidence" value="ECO:0007669"/>
    <property type="project" value="UniProtKB-UniRule"/>
</dbReference>
<reference evidence="12 13" key="1">
    <citation type="submission" date="2015-04" db="EMBL/GenBank/DDBJ databases">
        <title>Whole genome shotgun sequence of Flavihumibacter petaseus NBRC 106054.</title>
        <authorList>
            <person name="Miyazawa S."/>
            <person name="Hosoyama A."/>
            <person name="Hashimoto M."/>
            <person name="Noguchi M."/>
            <person name="Tsuchikane K."/>
            <person name="Ohji S."/>
            <person name="Yamazoe A."/>
            <person name="Ichikawa N."/>
            <person name="Kimura A."/>
            <person name="Fujita N."/>
        </authorList>
    </citation>
    <scope>NUCLEOTIDE SEQUENCE [LARGE SCALE GENOMIC DNA]</scope>
    <source>
        <strain evidence="12 13">NBRC 106054</strain>
    </source>
</reference>
<dbReference type="InterPro" id="IPR017261">
    <property type="entry name" value="DNA_mismatch_repair_MutS/MSH"/>
</dbReference>
<evidence type="ECO:0000256" key="9">
    <source>
        <dbReference type="HAMAP-Rule" id="MF_00096"/>
    </source>
</evidence>
<dbReference type="GO" id="GO:0005829">
    <property type="term" value="C:cytosol"/>
    <property type="evidence" value="ECO:0007669"/>
    <property type="project" value="TreeGrafter"/>
</dbReference>
<feature type="binding site" evidence="9">
    <location>
        <begin position="608"/>
        <end position="615"/>
    </location>
    <ligand>
        <name>ATP</name>
        <dbReference type="ChEBI" id="CHEBI:30616"/>
    </ligand>
</feature>
<keyword evidence="5 9" id="KW-0067">ATP-binding</keyword>
<dbReference type="SMART" id="SM00533">
    <property type="entry name" value="MUTSd"/>
    <property type="match status" value="1"/>
</dbReference>
<dbReference type="Pfam" id="PF05188">
    <property type="entry name" value="MutS_II"/>
    <property type="match status" value="1"/>
</dbReference>
<proteinExistence type="inferred from homology"/>
<feature type="domain" description="DNA mismatch repair proteins mutS family" evidence="11">
    <location>
        <begin position="682"/>
        <end position="698"/>
    </location>
</feature>
<dbReference type="GO" id="GO:0030983">
    <property type="term" value="F:mismatched DNA binding"/>
    <property type="evidence" value="ECO:0007669"/>
    <property type="project" value="InterPro"/>
</dbReference>
<dbReference type="PIRSF" id="PIRSF037677">
    <property type="entry name" value="DNA_mis_repair_Msh6"/>
    <property type="match status" value="1"/>
</dbReference>
<keyword evidence="7 9" id="KW-0234">DNA repair</keyword>
<dbReference type="FunFam" id="3.40.50.300:FF:000870">
    <property type="entry name" value="MutS protein homolog 4"/>
    <property type="match status" value="1"/>
</dbReference>
<dbReference type="NCBIfam" id="TIGR01070">
    <property type="entry name" value="mutS1"/>
    <property type="match status" value="1"/>
</dbReference>
<evidence type="ECO:0000313" key="12">
    <source>
        <dbReference type="EMBL" id="GAO43592.1"/>
    </source>
</evidence>
<dbReference type="Pfam" id="PF00488">
    <property type="entry name" value="MutS_V"/>
    <property type="match status" value="1"/>
</dbReference>
<dbReference type="GO" id="GO:0003684">
    <property type="term" value="F:damaged DNA binding"/>
    <property type="evidence" value="ECO:0007669"/>
    <property type="project" value="UniProtKB-UniRule"/>
</dbReference>
<evidence type="ECO:0000256" key="10">
    <source>
        <dbReference type="RuleBase" id="RU003756"/>
    </source>
</evidence>
<dbReference type="PROSITE" id="PS00486">
    <property type="entry name" value="DNA_MISMATCH_REPAIR_2"/>
    <property type="match status" value="1"/>
</dbReference>
<dbReference type="SMART" id="SM00534">
    <property type="entry name" value="MUTSac"/>
    <property type="match status" value="1"/>
</dbReference>
<dbReference type="SUPFAM" id="SSF53150">
    <property type="entry name" value="DNA repair protein MutS, domain II"/>
    <property type="match status" value="1"/>
</dbReference>
<dbReference type="SUPFAM" id="SSF48334">
    <property type="entry name" value="DNA repair protein MutS, domain III"/>
    <property type="match status" value="1"/>
</dbReference>
<dbReference type="SUPFAM" id="SSF52540">
    <property type="entry name" value="P-loop containing nucleoside triphosphate hydrolases"/>
    <property type="match status" value="1"/>
</dbReference>
<accession>A0A0E9N0Q6</accession>
<keyword evidence="4 9" id="KW-0227">DNA damage</keyword>
<dbReference type="AlphaFoldDB" id="A0A0E9N0Q6"/>
<dbReference type="STRING" id="1220578.FPE01S_02_06980"/>
<protein>
    <recommendedName>
        <fullName evidence="2 9">DNA mismatch repair protein MutS</fullName>
    </recommendedName>
</protein>
<keyword evidence="6 9" id="KW-0238">DNA-binding</keyword>
<dbReference type="SUPFAM" id="SSF55271">
    <property type="entry name" value="DNA repair protein MutS, domain I"/>
    <property type="match status" value="1"/>
</dbReference>
<evidence type="ECO:0000256" key="7">
    <source>
        <dbReference type="ARBA" id="ARBA00023204"/>
    </source>
</evidence>
<dbReference type="InterPro" id="IPR007695">
    <property type="entry name" value="DNA_mismatch_repair_MutS-lik_N"/>
</dbReference>
<dbReference type="Pfam" id="PF05190">
    <property type="entry name" value="MutS_IV"/>
    <property type="match status" value="1"/>
</dbReference>
<dbReference type="GO" id="GO:0140664">
    <property type="term" value="F:ATP-dependent DNA damage sensor activity"/>
    <property type="evidence" value="ECO:0007669"/>
    <property type="project" value="InterPro"/>
</dbReference>
<evidence type="ECO:0000256" key="5">
    <source>
        <dbReference type="ARBA" id="ARBA00022840"/>
    </source>
</evidence>
<dbReference type="Gene3D" id="1.10.1420.10">
    <property type="match status" value="2"/>
</dbReference>
<dbReference type="GO" id="GO:0006298">
    <property type="term" value="P:mismatch repair"/>
    <property type="evidence" value="ECO:0007669"/>
    <property type="project" value="UniProtKB-UniRule"/>
</dbReference>
<evidence type="ECO:0000256" key="2">
    <source>
        <dbReference type="ARBA" id="ARBA00021982"/>
    </source>
</evidence>
<dbReference type="EMBL" id="BBWV01000002">
    <property type="protein sequence ID" value="GAO43592.1"/>
    <property type="molecule type" value="Genomic_DNA"/>
</dbReference>
<dbReference type="Pfam" id="PF01624">
    <property type="entry name" value="MutS_I"/>
    <property type="match status" value="1"/>
</dbReference>
<dbReference type="Gene3D" id="3.40.1170.10">
    <property type="entry name" value="DNA repair protein MutS, domain I"/>
    <property type="match status" value="1"/>
</dbReference>
<dbReference type="InterPro" id="IPR000432">
    <property type="entry name" value="DNA_mismatch_repair_MutS_C"/>
</dbReference>
<dbReference type="Proteomes" id="UP000033121">
    <property type="component" value="Unassembled WGS sequence"/>
</dbReference>
<dbReference type="PANTHER" id="PTHR11361">
    <property type="entry name" value="DNA MISMATCH REPAIR PROTEIN MUTS FAMILY MEMBER"/>
    <property type="match status" value="1"/>
</dbReference>
<dbReference type="CDD" id="cd03284">
    <property type="entry name" value="ABC_MutS1"/>
    <property type="match status" value="1"/>
</dbReference>
<dbReference type="Gene3D" id="3.40.50.300">
    <property type="entry name" value="P-loop containing nucleotide triphosphate hydrolases"/>
    <property type="match status" value="1"/>
</dbReference>
<comment type="similarity">
    <text evidence="1 9 10">Belongs to the DNA mismatch repair MutS family.</text>
</comment>
<dbReference type="InterPro" id="IPR007860">
    <property type="entry name" value="DNA_mmatch_repair_MutS_con_dom"/>
</dbReference>
<dbReference type="NCBIfam" id="NF003810">
    <property type="entry name" value="PRK05399.1"/>
    <property type="match status" value="1"/>
</dbReference>
<evidence type="ECO:0000256" key="8">
    <source>
        <dbReference type="ARBA" id="ARBA00024647"/>
    </source>
</evidence>
<comment type="function">
    <text evidence="8 9">This protein is involved in the repair of mismatches in DNA. It is possible that it carries out the mismatch recognition step. This protein has a weak ATPase activity.</text>
</comment>
<organism evidence="12 13">
    <name type="scientific">Flavihumibacter petaseus NBRC 106054</name>
    <dbReference type="NCBI Taxonomy" id="1220578"/>
    <lineage>
        <taxon>Bacteria</taxon>
        <taxon>Pseudomonadati</taxon>
        <taxon>Bacteroidota</taxon>
        <taxon>Chitinophagia</taxon>
        <taxon>Chitinophagales</taxon>
        <taxon>Chitinophagaceae</taxon>
        <taxon>Flavihumibacter</taxon>
    </lineage>
</organism>
<evidence type="ECO:0000256" key="6">
    <source>
        <dbReference type="ARBA" id="ARBA00023125"/>
    </source>
</evidence>
<comment type="caution">
    <text evidence="12">The sequence shown here is derived from an EMBL/GenBank/DDBJ whole genome shotgun (WGS) entry which is preliminary data.</text>
</comment>
<dbReference type="InterPro" id="IPR027417">
    <property type="entry name" value="P-loop_NTPase"/>
</dbReference>